<dbReference type="Proteomes" id="UP001141253">
    <property type="component" value="Chromosome 10"/>
</dbReference>
<evidence type="ECO:0000259" key="1">
    <source>
        <dbReference type="PROSITE" id="PS50127"/>
    </source>
</evidence>
<dbReference type="InterPro" id="IPR036423">
    <property type="entry name" value="SOD-like_Cu/Zn_dom_sf"/>
</dbReference>
<protein>
    <recommendedName>
        <fullName evidence="1">UBC core domain-containing protein</fullName>
    </recommendedName>
</protein>
<evidence type="ECO:0000313" key="2">
    <source>
        <dbReference type="EMBL" id="KAJ6312626.1"/>
    </source>
</evidence>
<organism evidence="2 3">
    <name type="scientific">Salix suchowensis</name>
    <dbReference type="NCBI Taxonomy" id="1278906"/>
    <lineage>
        <taxon>Eukaryota</taxon>
        <taxon>Viridiplantae</taxon>
        <taxon>Streptophyta</taxon>
        <taxon>Embryophyta</taxon>
        <taxon>Tracheophyta</taxon>
        <taxon>Spermatophyta</taxon>
        <taxon>Magnoliopsida</taxon>
        <taxon>eudicotyledons</taxon>
        <taxon>Gunneridae</taxon>
        <taxon>Pentapetalae</taxon>
        <taxon>rosids</taxon>
        <taxon>fabids</taxon>
        <taxon>Malpighiales</taxon>
        <taxon>Salicaceae</taxon>
        <taxon>Saliceae</taxon>
        <taxon>Salix</taxon>
    </lineage>
</organism>
<accession>A0ABQ8ZWH3</accession>
<keyword evidence="3" id="KW-1185">Reference proteome</keyword>
<evidence type="ECO:0000313" key="3">
    <source>
        <dbReference type="Proteomes" id="UP001141253"/>
    </source>
</evidence>
<proteinExistence type="predicted"/>
<dbReference type="CDD" id="cd23794">
    <property type="entry name" value="UBCc_UBE2F_UBE2M"/>
    <property type="match status" value="1"/>
</dbReference>
<dbReference type="EMBL" id="JAPFFI010000024">
    <property type="protein sequence ID" value="KAJ6312626.1"/>
    <property type="molecule type" value="Genomic_DNA"/>
</dbReference>
<dbReference type="SUPFAM" id="SSF49329">
    <property type="entry name" value="Cu,Zn superoxide dismutase-like"/>
    <property type="match status" value="1"/>
</dbReference>
<dbReference type="Pfam" id="PF00179">
    <property type="entry name" value="UQ_con"/>
    <property type="match status" value="1"/>
</dbReference>
<reference evidence="2" key="2">
    <citation type="journal article" date="2023" name="Int. J. Mol. Sci.">
        <title>De Novo Assembly and Annotation of 11 Diverse Shrub Willow (Salix) Genomes Reveals Novel Gene Organization in Sex-Linked Regions.</title>
        <authorList>
            <person name="Hyden B."/>
            <person name="Feng K."/>
            <person name="Yates T.B."/>
            <person name="Jawdy S."/>
            <person name="Cereghino C."/>
            <person name="Smart L.B."/>
            <person name="Muchero W."/>
        </authorList>
    </citation>
    <scope>NUCLEOTIDE SEQUENCE</scope>
    <source>
        <tissue evidence="2">Shoot tip</tissue>
    </source>
</reference>
<feature type="domain" description="UBC core" evidence="1">
    <location>
        <begin position="42"/>
        <end position="153"/>
    </location>
</feature>
<dbReference type="InterPro" id="IPR000608">
    <property type="entry name" value="UBC"/>
</dbReference>
<name>A0ABQ8ZWH3_9ROSI</name>
<dbReference type="SUPFAM" id="SSF54495">
    <property type="entry name" value="UBC-like"/>
    <property type="match status" value="1"/>
</dbReference>
<sequence length="153" mass="17075">MLSPVFLSYREGEMIKLFKVKERQRELAENANGKLPIKKQSAGELRLHKDISELNLHKTCTLAFPNGKDDLMNFEVTIRPDEGYYLGGTFVFSFQISSIYPHEAPKVKCKTKDHGAPGDNERHAGDLGNIIAGSDDTTEWHAFDIGEGCCNAC</sequence>
<dbReference type="InterPro" id="IPR016135">
    <property type="entry name" value="UBQ-conjugating_enzyme/RWD"/>
</dbReference>
<dbReference type="Gene3D" id="3.10.110.10">
    <property type="entry name" value="Ubiquitin Conjugating Enzyme"/>
    <property type="match status" value="1"/>
</dbReference>
<comment type="caution">
    <text evidence="2">The sequence shown here is derived from an EMBL/GenBank/DDBJ whole genome shotgun (WGS) entry which is preliminary data.</text>
</comment>
<reference evidence="2" key="1">
    <citation type="submission" date="2022-10" db="EMBL/GenBank/DDBJ databases">
        <authorList>
            <person name="Hyden B.L."/>
            <person name="Feng K."/>
            <person name="Yates T."/>
            <person name="Jawdy S."/>
            <person name="Smart L.B."/>
            <person name="Muchero W."/>
        </authorList>
    </citation>
    <scope>NUCLEOTIDE SEQUENCE</scope>
    <source>
        <tissue evidence="2">Shoot tip</tissue>
    </source>
</reference>
<dbReference type="PROSITE" id="PS50127">
    <property type="entry name" value="UBC_2"/>
    <property type="match status" value="1"/>
</dbReference>
<gene>
    <name evidence="2" type="ORF">OIU77_014195</name>
</gene>